<reference evidence="6 7" key="1">
    <citation type="submission" date="2015-03" db="EMBL/GenBank/DDBJ databases">
        <title>RNA-seq based gene annotation and comparative genomics of four Zymoseptoria species reveal species-specific pathogenicity related genes and transposable element activity.</title>
        <authorList>
            <person name="Grandaubert J."/>
            <person name="Bhattacharyya A."/>
            <person name="Stukenbrock E.H."/>
        </authorList>
    </citation>
    <scope>NUCLEOTIDE SEQUENCE [LARGE SCALE GENOMIC DNA]</scope>
    <source>
        <strain evidence="6 7">Zb18110</strain>
    </source>
</reference>
<protein>
    <submittedName>
        <fullName evidence="6">Uncharacterized protein</fullName>
    </submittedName>
</protein>
<keyword evidence="4" id="KW-1133">Transmembrane helix</keyword>
<evidence type="ECO:0000313" key="7">
    <source>
        <dbReference type="Proteomes" id="UP000033647"/>
    </source>
</evidence>
<dbReference type="STRING" id="1047168.A0A0F4GXH8"/>
<evidence type="ECO:0000256" key="4">
    <source>
        <dbReference type="ARBA" id="ARBA00022989"/>
    </source>
</evidence>
<evidence type="ECO:0000256" key="1">
    <source>
        <dbReference type="ARBA" id="ARBA00004141"/>
    </source>
</evidence>
<name>A0A0F4GXH8_9PEZI</name>
<evidence type="ECO:0000256" key="3">
    <source>
        <dbReference type="ARBA" id="ARBA00022692"/>
    </source>
</evidence>
<dbReference type="Proteomes" id="UP000033647">
    <property type="component" value="Unassembled WGS sequence"/>
</dbReference>
<dbReference type="GO" id="GO:0005743">
    <property type="term" value="C:mitochondrial inner membrane"/>
    <property type="evidence" value="ECO:0007669"/>
    <property type="project" value="TreeGrafter"/>
</dbReference>
<gene>
    <name evidence="6" type="ORF">TI39_contig105g00002</name>
</gene>
<keyword evidence="3" id="KW-0812">Transmembrane</keyword>
<dbReference type="PANTHER" id="PTHR12428">
    <property type="entry name" value="OXA1"/>
    <property type="match status" value="1"/>
</dbReference>
<evidence type="ECO:0000313" key="6">
    <source>
        <dbReference type="EMBL" id="KJY02145.1"/>
    </source>
</evidence>
<sequence length="394" mass="43689">MVSLLLRRSLLLPPAIRTSIYQSSLHHLRRHASTVTTHGIPTAASEIASAPAINPFAESLMTVPSLLLDTLHATGLPWYAVLPLTALIVRGGLVYNFSTLPARRRAVLRRNLSPIVGAQMRRVLIQRRIQKKPVFRPLLYFQMMIAMSRDFKIPLFNFRSVLNFGVLIAMTETVRMKCGGREGVLSLITKPLTWLFSKEYSTVAAGSEPMKMASSPEEIFAERLFDAREAKAQAAGLSSSDIPIEAVHLDKLTTNPYAAYIEPSMRTEGLSFIPDLTLPDPTFTLPCLLTLTMAAGILLRRQPPLTTPEVPTPDAKKQPLTNGQRLGLSVSLLFGLGATQFPAAVLLYLVPNMTIAWLQGRWLDIKYPIPGTVEPCRKPVRVKVRKDFEMPTQV</sequence>
<organism evidence="6 7">
    <name type="scientific">Zymoseptoria brevis</name>
    <dbReference type="NCBI Taxonomy" id="1047168"/>
    <lineage>
        <taxon>Eukaryota</taxon>
        <taxon>Fungi</taxon>
        <taxon>Dikarya</taxon>
        <taxon>Ascomycota</taxon>
        <taxon>Pezizomycotina</taxon>
        <taxon>Dothideomycetes</taxon>
        <taxon>Dothideomycetidae</taxon>
        <taxon>Mycosphaerellales</taxon>
        <taxon>Mycosphaerellaceae</taxon>
        <taxon>Zymoseptoria</taxon>
    </lineage>
</organism>
<dbReference type="InterPro" id="IPR001708">
    <property type="entry name" value="YidC/ALB3/OXA1/COX18"/>
</dbReference>
<dbReference type="EMBL" id="LAFY01000102">
    <property type="protein sequence ID" value="KJY02145.1"/>
    <property type="molecule type" value="Genomic_DNA"/>
</dbReference>
<dbReference type="PANTHER" id="PTHR12428:SF65">
    <property type="entry name" value="CYTOCHROME C OXIDASE ASSEMBLY PROTEIN COX18, MITOCHONDRIAL"/>
    <property type="match status" value="1"/>
</dbReference>
<comment type="caution">
    <text evidence="6">The sequence shown here is derived from an EMBL/GenBank/DDBJ whole genome shotgun (WGS) entry which is preliminary data.</text>
</comment>
<evidence type="ECO:0000256" key="2">
    <source>
        <dbReference type="ARBA" id="ARBA00009877"/>
    </source>
</evidence>
<dbReference type="AlphaFoldDB" id="A0A0F4GXH8"/>
<accession>A0A0F4GXH8</accession>
<dbReference type="OrthoDB" id="2148490at2759"/>
<comment type="similarity">
    <text evidence="2">Belongs to the OXA1/ALB3/YidC family.</text>
</comment>
<dbReference type="GO" id="GO:0033617">
    <property type="term" value="P:mitochondrial respiratory chain complex IV assembly"/>
    <property type="evidence" value="ECO:0007669"/>
    <property type="project" value="TreeGrafter"/>
</dbReference>
<evidence type="ECO:0000256" key="5">
    <source>
        <dbReference type="ARBA" id="ARBA00023136"/>
    </source>
</evidence>
<comment type="subcellular location">
    <subcellularLocation>
        <location evidence="1">Membrane</location>
        <topology evidence="1">Multi-pass membrane protein</topology>
    </subcellularLocation>
</comment>
<dbReference type="GO" id="GO:0032979">
    <property type="term" value="P:protein insertion into mitochondrial inner membrane from matrix"/>
    <property type="evidence" value="ECO:0007669"/>
    <property type="project" value="TreeGrafter"/>
</dbReference>
<keyword evidence="5" id="KW-0472">Membrane</keyword>
<dbReference type="GO" id="GO:0032977">
    <property type="term" value="F:membrane insertase activity"/>
    <property type="evidence" value="ECO:0007669"/>
    <property type="project" value="InterPro"/>
</dbReference>
<proteinExistence type="inferred from homology"/>
<keyword evidence="7" id="KW-1185">Reference proteome</keyword>